<evidence type="ECO:0000313" key="2">
    <source>
        <dbReference type="Proteomes" id="UP000244910"/>
    </source>
</evidence>
<evidence type="ECO:0000313" key="1">
    <source>
        <dbReference type="EMBL" id="AWI03576.1"/>
    </source>
</evidence>
<dbReference type="EMBL" id="CP020953">
    <property type="protein sequence ID" value="AWI03576.1"/>
    <property type="molecule type" value="Genomic_DNA"/>
</dbReference>
<reference evidence="2" key="1">
    <citation type="submission" date="2017-04" db="EMBL/GenBank/DDBJ databases">
        <authorList>
            <person name="Song Y."/>
            <person name="Cho B.-K."/>
        </authorList>
    </citation>
    <scope>NUCLEOTIDE SEQUENCE [LARGE SCALE GENOMIC DNA]</scope>
    <source>
        <strain evidence="2">SL1</strain>
    </source>
</reference>
<protein>
    <submittedName>
        <fullName evidence="1">Uncharacterized protein</fullName>
    </submittedName>
</protein>
<gene>
    <name evidence="1" type="ORF">B9W14_03455</name>
</gene>
<proteinExistence type="predicted"/>
<dbReference type="OrthoDB" id="2087832at2"/>
<sequence length="85" mass="9912">MRQEAEEVARECDNDDLEYEPMAYCRECGCWERESDLIDGLCISCYDDWENECGEDAEIDCLGCTLNKEEACADCCRDWDNEEED</sequence>
<organism evidence="1 2">
    <name type="scientific">Clostridium drakei</name>
    <dbReference type="NCBI Taxonomy" id="332101"/>
    <lineage>
        <taxon>Bacteria</taxon>
        <taxon>Bacillati</taxon>
        <taxon>Bacillota</taxon>
        <taxon>Clostridia</taxon>
        <taxon>Eubacteriales</taxon>
        <taxon>Clostridiaceae</taxon>
        <taxon>Clostridium</taxon>
    </lineage>
</organism>
<dbReference type="Proteomes" id="UP000244910">
    <property type="component" value="Chromosome"/>
</dbReference>
<dbReference type="AlphaFoldDB" id="A0A2U8DLK0"/>
<dbReference type="KEGG" id="cdrk:B9W14_03455"/>
<accession>A0A2U8DLK0</accession>
<name>A0A2U8DLK0_9CLOT</name>
<keyword evidence="2" id="KW-1185">Reference proteome</keyword>
<dbReference type="RefSeq" id="WP_032076778.1">
    <property type="nucleotide sequence ID" value="NZ_CP020953.1"/>
</dbReference>